<name>V6DL68_9LACO</name>
<dbReference type="Pfam" id="PF04650">
    <property type="entry name" value="YSIRK_signal"/>
    <property type="match status" value="1"/>
</dbReference>
<proteinExistence type="predicted"/>
<dbReference type="EMBL" id="CBVR010000017">
    <property type="protein sequence ID" value="CDK35414.1"/>
    <property type="molecule type" value="Genomic_DNA"/>
</dbReference>
<evidence type="ECO:0000259" key="2">
    <source>
        <dbReference type="Pfam" id="PF04650"/>
    </source>
</evidence>
<feature type="domain" description="YSIRK Gram-positive signal peptide" evidence="2">
    <location>
        <begin position="14"/>
        <end position="37"/>
    </location>
</feature>
<evidence type="ECO:0000256" key="1">
    <source>
        <dbReference type="ARBA" id="ARBA00022729"/>
    </source>
</evidence>
<reference evidence="3" key="1">
    <citation type="submission" date="2013-10" db="EMBL/GenBank/DDBJ databases">
        <authorList>
            <person name="Crossman L."/>
        </authorList>
    </citation>
    <scope>NUCLEOTIDE SEQUENCE</scope>
</reference>
<keyword evidence="1" id="KW-0732">Signal</keyword>
<sequence>MLSKKNRILATNYKQRWAIRKLTVGVVSVLLGGTILFISGTTVSADNFIPKK</sequence>
<comment type="caution">
    <text evidence="3">The sequence shown here is derived from an EMBL/GenBank/DDBJ whole genome shotgun (WGS) entry which is preliminary data.</text>
</comment>
<dbReference type="AlphaFoldDB" id="V6DL68"/>
<protein>
    <submittedName>
        <fullName evidence="3">Probable Co/Zn/Cd efflux system membrane fusion protein</fullName>
    </submittedName>
</protein>
<accession>V6DL68</accession>
<dbReference type="NCBIfam" id="TIGR01168">
    <property type="entry name" value="YSIRK_signal"/>
    <property type="match status" value="1"/>
</dbReference>
<reference evidence="3" key="2">
    <citation type="journal article" date="2014" name="Genome Announc.">
        <title>Draft Genome Sequence of a Novel Lactobacillus salivarius Strain Isolated from Piglet.</title>
        <authorList>
            <person name="Mackenzie D.A."/>
            <person name="McLay K."/>
            <person name="Roos S."/>
            <person name="Walter J."/>
            <person name="Swarbreck D."/>
            <person name="Drou N."/>
            <person name="Crossman L.C."/>
            <person name="Juge N."/>
        </authorList>
    </citation>
    <scope>NUCLEOTIDE SEQUENCE [LARGE SCALE GENOMIC DNA]</scope>
    <source>
        <strain>cp400</strain>
    </source>
</reference>
<dbReference type="InterPro" id="IPR005877">
    <property type="entry name" value="YSIRK_signal_dom"/>
</dbReference>
<evidence type="ECO:0000313" key="3">
    <source>
        <dbReference type="EMBL" id="CDK35414.1"/>
    </source>
</evidence>
<organism evidence="3">
    <name type="scientific">Ligilactobacillus salivarius cp400</name>
    <dbReference type="NCBI Taxonomy" id="1273133"/>
    <lineage>
        <taxon>Bacteria</taxon>
        <taxon>Bacillati</taxon>
        <taxon>Bacillota</taxon>
        <taxon>Bacilli</taxon>
        <taxon>Lactobacillales</taxon>
        <taxon>Lactobacillaceae</taxon>
        <taxon>Ligilactobacillus</taxon>
    </lineage>
</organism>
<gene>
    <name evidence="3" type="ORF">LSCP400_12221</name>
</gene>